<dbReference type="SMART" id="SM00226">
    <property type="entry name" value="LMWPc"/>
    <property type="match status" value="1"/>
</dbReference>
<feature type="domain" description="Phosphotyrosine protein phosphatase I" evidence="5">
    <location>
        <begin position="5"/>
        <end position="151"/>
    </location>
</feature>
<evidence type="ECO:0000256" key="4">
    <source>
        <dbReference type="ARBA" id="ARBA00022912"/>
    </source>
</evidence>
<dbReference type="RefSeq" id="WP_354004719.1">
    <property type="nucleotide sequence ID" value="NZ_CAKLDI010000001.1"/>
</dbReference>
<evidence type="ECO:0000259" key="5">
    <source>
        <dbReference type="SMART" id="SM00226"/>
    </source>
</evidence>
<evidence type="ECO:0000256" key="1">
    <source>
        <dbReference type="ARBA" id="ARBA00011063"/>
    </source>
</evidence>
<dbReference type="PRINTS" id="PR00719">
    <property type="entry name" value="LMWPTPASE"/>
</dbReference>
<protein>
    <recommendedName>
        <fullName evidence="2">protein-tyrosine-phosphatase</fullName>
        <ecNumber evidence="2">3.1.3.48</ecNumber>
    </recommendedName>
</protein>
<proteinExistence type="inferred from homology"/>
<dbReference type="EMBL" id="CAKLDI010000001">
    <property type="protein sequence ID" value="CAH0533080.1"/>
    <property type="molecule type" value="Genomic_DNA"/>
</dbReference>
<organism evidence="6 7">
    <name type="scientific">Vibrio stylophorae</name>
    <dbReference type="NCBI Taxonomy" id="659351"/>
    <lineage>
        <taxon>Bacteria</taxon>
        <taxon>Pseudomonadati</taxon>
        <taxon>Pseudomonadota</taxon>
        <taxon>Gammaproteobacteria</taxon>
        <taxon>Vibrionales</taxon>
        <taxon>Vibrionaceae</taxon>
        <taxon>Vibrio</taxon>
    </lineage>
</organism>
<evidence type="ECO:0000313" key="6">
    <source>
        <dbReference type="EMBL" id="CAH0533080.1"/>
    </source>
</evidence>
<evidence type="ECO:0000313" key="7">
    <source>
        <dbReference type="Proteomes" id="UP000838672"/>
    </source>
</evidence>
<reference evidence="6" key="1">
    <citation type="submission" date="2021-11" db="EMBL/GenBank/DDBJ databases">
        <authorList>
            <person name="Rodrigo-Torres L."/>
            <person name="Arahal R. D."/>
            <person name="Lucena T."/>
        </authorList>
    </citation>
    <scope>NUCLEOTIDE SEQUENCE</scope>
    <source>
        <strain evidence="6">CECT 7929</strain>
    </source>
</reference>
<evidence type="ECO:0000256" key="2">
    <source>
        <dbReference type="ARBA" id="ARBA00013064"/>
    </source>
</evidence>
<gene>
    <name evidence="6" type="ORF">VST7929_00933</name>
</gene>
<dbReference type="Gene3D" id="3.40.50.2300">
    <property type="match status" value="1"/>
</dbReference>
<accession>A0ABM8ZS05</accession>
<comment type="caution">
    <text evidence="6">The sequence shown here is derived from an EMBL/GenBank/DDBJ whole genome shotgun (WGS) entry which is preliminary data.</text>
</comment>
<keyword evidence="3 6" id="KW-0378">Hydrolase</keyword>
<dbReference type="PANTHER" id="PTHR11717">
    <property type="entry name" value="LOW MOLECULAR WEIGHT PROTEIN TYROSINE PHOSPHATASE"/>
    <property type="match status" value="1"/>
</dbReference>
<dbReference type="InterPro" id="IPR023485">
    <property type="entry name" value="Ptyr_pPase"/>
</dbReference>
<keyword evidence="7" id="KW-1185">Reference proteome</keyword>
<dbReference type="EC" id="3.1.3.48" evidence="2"/>
<dbReference type="SUPFAM" id="SSF52788">
    <property type="entry name" value="Phosphotyrosine protein phosphatases I"/>
    <property type="match status" value="1"/>
</dbReference>
<dbReference type="InterPro" id="IPR050438">
    <property type="entry name" value="LMW_PTPase"/>
</dbReference>
<dbReference type="InterPro" id="IPR017867">
    <property type="entry name" value="Tyr_phospatase_low_mol_wt"/>
</dbReference>
<dbReference type="Proteomes" id="UP000838672">
    <property type="component" value="Unassembled WGS sequence"/>
</dbReference>
<name>A0ABM8ZS05_9VIBR</name>
<keyword evidence="4" id="KW-0904">Protein phosphatase</keyword>
<evidence type="ECO:0000256" key="3">
    <source>
        <dbReference type="ARBA" id="ARBA00022801"/>
    </source>
</evidence>
<dbReference type="PANTHER" id="PTHR11717:SF7">
    <property type="entry name" value="LOW MOLECULAR WEIGHT PHOSPHOTYROSINE PROTEIN PHOSPHATASE"/>
    <property type="match status" value="1"/>
</dbReference>
<dbReference type="Pfam" id="PF01451">
    <property type="entry name" value="LMWPc"/>
    <property type="match status" value="1"/>
</dbReference>
<comment type="similarity">
    <text evidence="1">Belongs to the low molecular weight phosphotyrosine protein phosphatase family.</text>
</comment>
<sequence>MSAINSVLVVCTGNICRSPTGEAVLRAKAQQHQLALQVDSAGIEAFHQGESPDARSAAAAALRGYTFQGMHSRPICLQDYQHFDLILAADRGHLAAMQRQCPVEHLHKLKCFMAVLPHLHQDIADPYYGGSAGFERVLDQIEMAAEAWCQAFAQGKDSQ</sequence>
<dbReference type="InterPro" id="IPR036196">
    <property type="entry name" value="Ptyr_pPase_sf"/>
</dbReference>
<dbReference type="CDD" id="cd16343">
    <property type="entry name" value="LMWPTP"/>
    <property type="match status" value="1"/>
</dbReference>
<dbReference type="GO" id="GO:0004725">
    <property type="term" value="F:protein tyrosine phosphatase activity"/>
    <property type="evidence" value="ECO:0007669"/>
    <property type="project" value="UniProtKB-EC"/>
</dbReference>